<keyword evidence="2" id="KW-0808">Transferase</keyword>
<dbReference type="InterPro" id="IPR000182">
    <property type="entry name" value="GNAT_dom"/>
</dbReference>
<dbReference type="Gene3D" id="3.40.630.30">
    <property type="match status" value="1"/>
</dbReference>
<evidence type="ECO:0000313" key="2">
    <source>
        <dbReference type="EMBL" id="SIR45871.1"/>
    </source>
</evidence>
<organism evidence="2 3">
    <name type="scientific">Pontibacter lucknowensis</name>
    <dbReference type="NCBI Taxonomy" id="1077936"/>
    <lineage>
        <taxon>Bacteria</taxon>
        <taxon>Pseudomonadati</taxon>
        <taxon>Bacteroidota</taxon>
        <taxon>Cytophagia</taxon>
        <taxon>Cytophagales</taxon>
        <taxon>Hymenobacteraceae</taxon>
        <taxon>Pontibacter</taxon>
    </lineage>
</organism>
<dbReference type="SUPFAM" id="SSF55729">
    <property type="entry name" value="Acyl-CoA N-acyltransferases (Nat)"/>
    <property type="match status" value="1"/>
</dbReference>
<sequence>MEFGHVPFVQQRSWATPDWVVLWETDGEVATFCNIVEREILVDGQRRKAAGINNVITPAAHRGKGYASQVLREANAFLFRKLQANMGLLLCADALVPFYERLGWYTVDCQLVYDQPAGREEYDSNVMLLSPAHTNRQAPAHIDLQGLPW</sequence>
<name>A0A1N7B3E2_9BACT</name>
<dbReference type="EMBL" id="FTNM01000006">
    <property type="protein sequence ID" value="SIR45871.1"/>
    <property type="molecule type" value="Genomic_DNA"/>
</dbReference>
<proteinExistence type="predicted"/>
<gene>
    <name evidence="2" type="ORF">SAMN05421545_3764</name>
</gene>
<keyword evidence="3" id="KW-1185">Reference proteome</keyword>
<accession>A0A1N7B3E2</accession>
<dbReference type="Proteomes" id="UP000185924">
    <property type="component" value="Unassembled WGS sequence"/>
</dbReference>
<reference evidence="3" key="1">
    <citation type="submission" date="2017-01" db="EMBL/GenBank/DDBJ databases">
        <authorList>
            <person name="Varghese N."/>
            <person name="Submissions S."/>
        </authorList>
    </citation>
    <scope>NUCLEOTIDE SEQUENCE [LARGE SCALE GENOMIC DNA]</scope>
    <source>
        <strain evidence="3">DM9</strain>
    </source>
</reference>
<dbReference type="CDD" id="cd04301">
    <property type="entry name" value="NAT_SF"/>
    <property type="match status" value="1"/>
</dbReference>
<evidence type="ECO:0000313" key="3">
    <source>
        <dbReference type="Proteomes" id="UP000185924"/>
    </source>
</evidence>
<dbReference type="GO" id="GO:0016747">
    <property type="term" value="F:acyltransferase activity, transferring groups other than amino-acyl groups"/>
    <property type="evidence" value="ECO:0007669"/>
    <property type="project" value="InterPro"/>
</dbReference>
<dbReference type="InterPro" id="IPR016181">
    <property type="entry name" value="Acyl_CoA_acyltransferase"/>
</dbReference>
<feature type="domain" description="N-acetyltransferase" evidence="1">
    <location>
        <begin position="1"/>
        <end position="132"/>
    </location>
</feature>
<dbReference type="AlphaFoldDB" id="A0A1N7B3E2"/>
<evidence type="ECO:0000259" key="1">
    <source>
        <dbReference type="PROSITE" id="PS51186"/>
    </source>
</evidence>
<dbReference type="PROSITE" id="PS51186">
    <property type="entry name" value="GNAT"/>
    <property type="match status" value="1"/>
</dbReference>
<dbReference type="Pfam" id="PF13527">
    <property type="entry name" value="Acetyltransf_9"/>
    <property type="match status" value="1"/>
</dbReference>
<protein>
    <submittedName>
        <fullName evidence="2">Acetyltransferase (GNAT) domain-containing protein</fullName>
    </submittedName>
</protein>